<dbReference type="EMBL" id="BARU01005318">
    <property type="protein sequence ID" value="GAH34580.1"/>
    <property type="molecule type" value="Genomic_DNA"/>
</dbReference>
<proteinExistence type="predicted"/>
<organism evidence="1">
    <name type="scientific">marine sediment metagenome</name>
    <dbReference type="NCBI Taxonomy" id="412755"/>
    <lineage>
        <taxon>unclassified sequences</taxon>
        <taxon>metagenomes</taxon>
        <taxon>ecological metagenomes</taxon>
    </lineage>
</organism>
<comment type="caution">
    <text evidence="1">The sequence shown here is derived from an EMBL/GenBank/DDBJ whole genome shotgun (WGS) entry which is preliminary data.</text>
</comment>
<protein>
    <submittedName>
        <fullName evidence="1">Uncharacterized protein</fullName>
    </submittedName>
</protein>
<evidence type="ECO:0000313" key="1">
    <source>
        <dbReference type="EMBL" id="GAH34580.1"/>
    </source>
</evidence>
<gene>
    <name evidence="1" type="ORF">S03H2_10323</name>
</gene>
<dbReference type="AlphaFoldDB" id="X1FPZ4"/>
<sequence length="36" mass="4322">GCNNKKCENYWYYGHGITFHFQGGRLVKYKPKELIE</sequence>
<name>X1FPZ4_9ZZZZ</name>
<accession>X1FPZ4</accession>
<reference evidence="1" key="1">
    <citation type="journal article" date="2014" name="Front. Microbiol.">
        <title>High frequency of phylogenetically diverse reductive dehalogenase-homologous genes in deep subseafloor sedimentary metagenomes.</title>
        <authorList>
            <person name="Kawai M."/>
            <person name="Futagami T."/>
            <person name="Toyoda A."/>
            <person name="Takaki Y."/>
            <person name="Nishi S."/>
            <person name="Hori S."/>
            <person name="Arai W."/>
            <person name="Tsubouchi T."/>
            <person name="Morono Y."/>
            <person name="Uchiyama I."/>
            <person name="Ito T."/>
            <person name="Fujiyama A."/>
            <person name="Inagaki F."/>
            <person name="Takami H."/>
        </authorList>
    </citation>
    <scope>NUCLEOTIDE SEQUENCE</scope>
    <source>
        <strain evidence="1">Expedition CK06-06</strain>
    </source>
</reference>
<feature type="non-terminal residue" evidence="1">
    <location>
        <position position="1"/>
    </location>
</feature>